<evidence type="ECO:0000256" key="3">
    <source>
        <dbReference type="ARBA" id="ARBA00022723"/>
    </source>
</evidence>
<comment type="similarity">
    <text evidence="14">Belongs to the ABC transporter superfamily. UvrA family.</text>
</comment>
<dbReference type="InterPro" id="IPR027417">
    <property type="entry name" value="P-loop_NTPase"/>
</dbReference>
<dbReference type="InterPro" id="IPR004602">
    <property type="entry name" value="UvrA"/>
</dbReference>
<keyword evidence="12" id="KW-0238">DNA-binding</keyword>
<reference evidence="20 21" key="1">
    <citation type="submission" date="2014-07" db="EMBL/GenBank/DDBJ databases">
        <title>Draft genome of Clostridium celerecrescens 152B isolated from sediments associated with methane hydrate from Krishna Godavari basin.</title>
        <authorList>
            <person name="Honkalas V.S."/>
            <person name="Dabir A.P."/>
            <person name="Arora P."/>
            <person name="Dhakephalkar P.K."/>
        </authorList>
    </citation>
    <scope>NUCLEOTIDE SEQUENCE [LARGE SCALE GENOMIC DNA]</scope>
    <source>
        <strain evidence="20 21">152B</strain>
    </source>
</reference>
<evidence type="ECO:0000256" key="12">
    <source>
        <dbReference type="ARBA" id="ARBA00023125"/>
    </source>
</evidence>
<organism evidence="20 21">
    <name type="scientific">Lacrimispora celerecrescens</name>
    <dbReference type="NCBI Taxonomy" id="29354"/>
    <lineage>
        <taxon>Bacteria</taxon>
        <taxon>Bacillati</taxon>
        <taxon>Bacillota</taxon>
        <taxon>Clostridia</taxon>
        <taxon>Lachnospirales</taxon>
        <taxon>Lachnospiraceae</taxon>
        <taxon>Lacrimispora</taxon>
    </lineage>
</organism>
<keyword evidence="21" id="KW-1185">Reference proteome</keyword>
<evidence type="ECO:0000259" key="19">
    <source>
        <dbReference type="Pfam" id="PF17755"/>
    </source>
</evidence>
<dbReference type="SUPFAM" id="SSF54001">
    <property type="entry name" value="Cysteine proteinases"/>
    <property type="match status" value="1"/>
</dbReference>
<evidence type="ECO:0000259" key="17">
    <source>
        <dbReference type="Pfam" id="PF00005"/>
    </source>
</evidence>
<evidence type="ECO:0000256" key="9">
    <source>
        <dbReference type="ARBA" id="ARBA00022833"/>
    </source>
</evidence>
<dbReference type="GO" id="GO:0008270">
    <property type="term" value="F:zinc ion binding"/>
    <property type="evidence" value="ECO:0007669"/>
    <property type="project" value="UniProtKB-KW"/>
</dbReference>
<evidence type="ECO:0000256" key="16">
    <source>
        <dbReference type="ARBA" id="ARBA00042156"/>
    </source>
</evidence>
<comment type="caution">
    <text evidence="20">The sequence shown here is derived from an EMBL/GenBank/DDBJ whole genome shotgun (WGS) entry which is preliminary data.</text>
</comment>
<dbReference type="Pfam" id="PF00005">
    <property type="entry name" value="ABC_tran"/>
    <property type="match status" value="1"/>
</dbReference>
<gene>
    <name evidence="20" type="ORF">IO98_14870</name>
</gene>
<evidence type="ECO:0000256" key="7">
    <source>
        <dbReference type="ARBA" id="ARBA00022769"/>
    </source>
</evidence>
<keyword evidence="2" id="KW-0963">Cytoplasm</keyword>
<keyword evidence="6" id="KW-0227">DNA damage</keyword>
<keyword evidence="7" id="KW-0228">DNA excision</keyword>
<accession>A0A084JJY6</accession>
<evidence type="ECO:0000313" key="21">
    <source>
        <dbReference type="Proteomes" id="UP000028525"/>
    </source>
</evidence>
<dbReference type="GO" id="GO:0004518">
    <property type="term" value="F:nuclease activity"/>
    <property type="evidence" value="ECO:0007669"/>
    <property type="project" value="UniProtKB-KW"/>
</dbReference>
<dbReference type="Gene3D" id="3.10.620.30">
    <property type="match status" value="1"/>
</dbReference>
<dbReference type="InterPro" id="IPR017871">
    <property type="entry name" value="ABC_transporter-like_CS"/>
</dbReference>
<dbReference type="GO" id="GO:0009380">
    <property type="term" value="C:excinuclease repair complex"/>
    <property type="evidence" value="ECO:0007669"/>
    <property type="project" value="InterPro"/>
</dbReference>
<dbReference type="Pfam" id="PF17755">
    <property type="entry name" value="UvrA_DNA-bind"/>
    <property type="match status" value="1"/>
</dbReference>
<dbReference type="GO" id="GO:0003677">
    <property type="term" value="F:DNA binding"/>
    <property type="evidence" value="ECO:0007669"/>
    <property type="project" value="UniProtKB-KW"/>
</dbReference>
<dbReference type="PANTHER" id="PTHR43152">
    <property type="entry name" value="UVRABC SYSTEM PROTEIN A"/>
    <property type="match status" value="1"/>
</dbReference>
<keyword evidence="4" id="KW-0677">Repeat</keyword>
<feature type="domain" description="UvrA DNA-binding" evidence="19">
    <location>
        <begin position="497"/>
        <end position="603"/>
    </location>
</feature>
<dbReference type="RefSeq" id="WP_051835221.1">
    <property type="nucleotide sequence ID" value="NZ_JPME01000018.1"/>
</dbReference>
<dbReference type="InterPro" id="IPR041552">
    <property type="entry name" value="UvrA_DNA-bd"/>
</dbReference>
<dbReference type="Pfam" id="PF01841">
    <property type="entry name" value="Transglut_core"/>
    <property type="match status" value="1"/>
</dbReference>
<evidence type="ECO:0000256" key="5">
    <source>
        <dbReference type="ARBA" id="ARBA00022741"/>
    </source>
</evidence>
<dbReference type="AlphaFoldDB" id="A0A084JJY6"/>
<comment type="subcellular location">
    <subcellularLocation>
        <location evidence="1">Cytoplasm</location>
    </subcellularLocation>
</comment>
<evidence type="ECO:0000313" key="20">
    <source>
        <dbReference type="EMBL" id="KEZ89270.1"/>
    </source>
</evidence>
<dbReference type="Gene3D" id="1.10.8.280">
    <property type="entry name" value="ABC transporter ATPase domain-like"/>
    <property type="match status" value="1"/>
</dbReference>
<name>A0A084JJY6_9FIRM</name>
<evidence type="ECO:0000256" key="15">
    <source>
        <dbReference type="ARBA" id="ARBA00039316"/>
    </source>
</evidence>
<feature type="domain" description="Transglutaminase-like" evidence="18">
    <location>
        <begin position="93"/>
        <end position="150"/>
    </location>
</feature>
<evidence type="ECO:0000256" key="8">
    <source>
        <dbReference type="ARBA" id="ARBA00022771"/>
    </source>
</evidence>
<dbReference type="OrthoDB" id="9809851at2"/>
<evidence type="ECO:0000256" key="13">
    <source>
        <dbReference type="ARBA" id="ARBA00023204"/>
    </source>
</evidence>
<dbReference type="GO" id="GO:0006289">
    <property type="term" value="P:nucleotide-excision repair"/>
    <property type="evidence" value="ECO:0007669"/>
    <property type="project" value="InterPro"/>
</dbReference>
<dbReference type="GO" id="GO:0005737">
    <property type="term" value="C:cytoplasm"/>
    <property type="evidence" value="ECO:0007669"/>
    <property type="project" value="UniProtKB-SubCell"/>
</dbReference>
<dbReference type="Proteomes" id="UP000028525">
    <property type="component" value="Unassembled WGS sequence"/>
</dbReference>
<evidence type="ECO:0000256" key="11">
    <source>
        <dbReference type="ARBA" id="ARBA00022881"/>
    </source>
</evidence>
<evidence type="ECO:0000256" key="1">
    <source>
        <dbReference type="ARBA" id="ARBA00004496"/>
    </source>
</evidence>
<dbReference type="Gene3D" id="1.20.1580.10">
    <property type="entry name" value="ABC transporter ATPase like domain"/>
    <property type="match status" value="2"/>
</dbReference>
<sequence>MNFKIYSNQSIITNPKQFIDKYKDLPASPKELLKIVQGLVIHGDQGKLYNTTFSKRQMDEELLRTVPQMLEKLLQFNQSSLLDTRPANLRLIGMCRDYSLLFLSFLRHKGIPARLRVGFANYFESELMYEDHWLIEYYDKEKHHWVRVDAQLDGIQKAHFGVTFDTENMPSDAGYLLGGQAWTLCRLGERHPEDFGYNKNWKGWHSVKGNLLHDFNSLLAMELLPWDLWTELSTKKYNNLSRQEKDILDEMAMLTTNPNITEEEILAFQKRLPAEYMEAIHSKLKLLGIEGQYETLSPDMLETKFSIIPSAKERTVVTPVKDNNHQLVLKGCRQNNLKNVNVTIPKEKLTVITGVSGSGKSSLAFDTIYAEGKRRYLDNMSNAAKMQEQIEKPDFDTIQGLTPTIAIEQKKGSQNPRSTVGTLTGILDHLRMLYVAIGIPHCPYCGVPVQKDSKSKNRCPVCGSLFQGLTASTFNANAHVGACHTCNGLGILYEVNPDTIVVNGDLSVLDGATSYFGKLRGKKPTGNWMLGELYAIAADMNVDLDLPWNDLPNEFRQAVFYGTGDKIYSFKYNSGGRDTEINRPAAGAVSHIQRLFRESKSNDNPQKEYMREIPCPTCHGELLCYEARYTTIMGYRLPELTKMPIDKLWNWVCNLQELLSDNQKSKAEEVLLEIQNRIVNLLQVGLPYLTLSRTAPTLSGGELQRVRLSSQLGSELIGLTYILDEPSIGLHPRDHHLMIDTIKHLRDKGNTVIVVEHDKDTMLNADYIVDVGPGAGTFGGEIVAAGTVNEIMKNTLSATGRFLSNSKICEPENTINPHKWMTLNGCTGNNLKNINVRFPLHTMCCITGVSGSGKSSLIFGTLIPALNKVINHQRCIDSSYLSFEGYEDIDGFVQMDQSPVGKSSRSTPATYIGVFDTIRSVFAKQPRAYELGLSESHFSFNSKDGGCPVCEGQGQIKVAFQYMADTYVTCPECKGSRYQEGVLEVLYKGKSIADVLHMDVSEAILLFEDVKEIVQKLSLMDEVGLPYLKLGQSTATLSGGEAQRLKLAKELSGKQKRHMVYILDEPTTGLHFQDIEKLLLIFRKLVDAGHSLYIIEHNTEIIGASDWIIDIGPEGGNAGGQVVAEGSPEKIKRNPASVTGKYL</sequence>
<dbReference type="SUPFAM" id="SSF52540">
    <property type="entry name" value="P-loop containing nucleoside triphosphate hydrolases"/>
    <property type="match status" value="2"/>
</dbReference>
<evidence type="ECO:0000256" key="14">
    <source>
        <dbReference type="ARBA" id="ARBA00038000"/>
    </source>
</evidence>
<keyword evidence="13" id="KW-0234">DNA repair</keyword>
<keyword evidence="11" id="KW-0267">Excision nuclease</keyword>
<feature type="domain" description="ABC transporter" evidence="17">
    <location>
        <begin position="1009"/>
        <end position="1068"/>
    </location>
</feature>
<evidence type="ECO:0000256" key="10">
    <source>
        <dbReference type="ARBA" id="ARBA00022840"/>
    </source>
</evidence>
<keyword evidence="10" id="KW-0067">ATP-binding</keyword>
<evidence type="ECO:0000259" key="18">
    <source>
        <dbReference type="Pfam" id="PF01841"/>
    </source>
</evidence>
<dbReference type="EMBL" id="JPME01000018">
    <property type="protein sequence ID" value="KEZ89270.1"/>
    <property type="molecule type" value="Genomic_DNA"/>
</dbReference>
<evidence type="ECO:0000256" key="2">
    <source>
        <dbReference type="ARBA" id="ARBA00022490"/>
    </source>
</evidence>
<dbReference type="GO" id="GO:0016887">
    <property type="term" value="F:ATP hydrolysis activity"/>
    <property type="evidence" value="ECO:0007669"/>
    <property type="project" value="InterPro"/>
</dbReference>
<dbReference type="InterPro" id="IPR038765">
    <property type="entry name" value="Papain-like_cys_pep_sf"/>
</dbReference>
<evidence type="ECO:0000256" key="6">
    <source>
        <dbReference type="ARBA" id="ARBA00022763"/>
    </source>
</evidence>
<keyword evidence="5" id="KW-0547">Nucleotide-binding</keyword>
<dbReference type="STRING" id="29354.IO98_14870"/>
<dbReference type="InterPro" id="IPR003439">
    <property type="entry name" value="ABC_transporter-like_ATP-bd"/>
</dbReference>
<keyword evidence="8" id="KW-0863">Zinc-finger</keyword>
<dbReference type="PROSITE" id="PS00211">
    <property type="entry name" value="ABC_TRANSPORTER_1"/>
    <property type="match status" value="2"/>
</dbReference>
<keyword evidence="3" id="KW-0479">Metal-binding</keyword>
<dbReference type="GO" id="GO:0005524">
    <property type="term" value="F:ATP binding"/>
    <property type="evidence" value="ECO:0007669"/>
    <property type="project" value="UniProtKB-KW"/>
</dbReference>
<protein>
    <recommendedName>
        <fullName evidence="15">UvrABC system protein A</fullName>
    </recommendedName>
    <alternativeName>
        <fullName evidence="16">Excinuclease ABC subunit A</fullName>
    </alternativeName>
</protein>
<evidence type="ECO:0000256" key="4">
    <source>
        <dbReference type="ARBA" id="ARBA00022737"/>
    </source>
</evidence>
<dbReference type="NCBIfam" id="TIGR00630">
    <property type="entry name" value="uvra"/>
    <property type="match status" value="1"/>
</dbReference>
<dbReference type="InterPro" id="IPR002931">
    <property type="entry name" value="Transglutaminase-like"/>
</dbReference>
<proteinExistence type="inferred from homology"/>
<dbReference type="Gene3D" id="3.40.50.300">
    <property type="entry name" value="P-loop containing nucleotide triphosphate hydrolases"/>
    <property type="match status" value="2"/>
</dbReference>
<dbReference type="PANTHER" id="PTHR43152:SF3">
    <property type="entry name" value="UVRABC SYSTEM PROTEIN A"/>
    <property type="match status" value="1"/>
</dbReference>
<keyword evidence="9" id="KW-0862">Zinc</keyword>